<gene>
    <name evidence="1" type="ORF">OKA104_LOCUS45778</name>
</gene>
<organism evidence="1 2">
    <name type="scientific">Adineta steineri</name>
    <dbReference type="NCBI Taxonomy" id="433720"/>
    <lineage>
        <taxon>Eukaryota</taxon>
        <taxon>Metazoa</taxon>
        <taxon>Spiralia</taxon>
        <taxon>Gnathifera</taxon>
        <taxon>Rotifera</taxon>
        <taxon>Eurotatoria</taxon>
        <taxon>Bdelloidea</taxon>
        <taxon>Adinetida</taxon>
        <taxon>Adinetidae</taxon>
        <taxon>Adineta</taxon>
    </lineage>
</organism>
<sequence>NFNPAVSINSLNENLSTISSLLQTLCILSSVSTIPEASGFANYGTTSLNTVTGVAVDGVMIFSPDSANNYDLLFPPTGAITEQVDSCLAHCHIGSGCQVNHPIGTITACAGVSVCKSNLTTYSISSFSSYQTKTVIGVAKEGHIIYGRYLSSGTRVTTGFDICNGVSSYNMSSYATSFL</sequence>
<evidence type="ECO:0000313" key="1">
    <source>
        <dbReference type="EMBL" id="CAF4292594.1"/>
    </source>
</evidence>
<feature type="non-terminal residue" evidence="1">
    <location>
        <position position="1"/>
    </location>
</feature>
<dbReference type="EMBL" id="CAJOAY010015703">
    <property type="protein sequence ID" value="CAF4292594.1"/>
    <property type="molecule type" value="Genomic_DNA"/>
</dbReference>
<reference evidence="1" key="1">
    <citation type="submission" date="2021-02" db="EMBL/GenBank/DDBJ databases">
        <authorList>
            <person name="Nowell W R."/>
        </authorList>
    </citation>
    <scope>NUCLEOTIDE SEQUENCE</scope>
</reference>
<dbReference type="AlphaFoldDB" id="A0A820HFJ2"/>
<dbReference type="Proteomes" id="UP000663881">
    <property type="component" value="Unassembled WGS sequence"/>
</dbReference>
<comment type="caution">
    <text evidence="1">The sequence shown here is derived from an EMBL/GenBank/DDBJ whole genome shotgun (WGS) entry which is preliminary data.</text>
</comment>
<protein>
    <submittedName>
        <fullName evidence="1">Uncharacterized protein</fullName>
    </submittedName>
</protein>
<proteinExistence type="predicted"/>
<evidence type="ECO:0000313" key="2">
    <source>
        <dbReference type="Proteomes" id="UP000663881"/>
    </source>
</evidence>
<name>A0A820HFJ2_9BILA</name>
<feature type="non-terminal residue" evidence="1">
    <location>
        <position position="179"/>
    </location>
</feature>
<accession>A0A820HFJ2</accession>